<comment type="caution">
    <text evidence="3">The sequence shown here is derived from an EMBL/GenBank/DDBJ whole genome shotgun (WGS) entry which is preliminary data.</text>
</comment>
<protein>
    <recommendedName>
        <fullName evidence="1">glutathione-specific gamma-glutamylcyclotransferase</fullName>
        <ecNumber evidence="1">4.3.2.7</ecNumber>
    </recommendedName>
</protein>
<dbReference type="InterPro" id="IPR013024">
    <property type="entry name" value="GGCT-like"/>
</dbReference>
<dbReference type="InterPro" id="IPR006840">
    <property type="entry name" value="ChaC"/>
</dbReference>
<reference evidence="3 4" key="1">
    <citation type="submission" date="2023-07" db="EMBL/GenBank/DDBJ databases">
        <title>Sorghum-associated microbial communities from plants grown in Nebraska, USA.</title>
        <authorList>
            <person name="Schachtman D."/>
        </authorList>
    </citation>
    <scope>NUCLEOTIDE SEQUENCE [LARGE SCALE GENOMIC DNA]</scope>
    <source>
        <strain evidence="3 4">584</strain>
    </source>
</reference>
<proteinExistence type="predicted"/>
<dbReference type="Proteomes" id="UP001262410">
    <property type="component" value="Unassembled WGS sequence"/>
</dbReference>
<accession>A0ABU1JUW6</accession>
<evidence type="ECO:0000256" key="2">
    <source>
        <dbReference type="ARBA" id="ARBA00023239"/>
    </source>
</evidence>
<sequence length="229" mass="25113">MSDAPSVIQTTAITRETLKDGVLQRMVAAGDPTAKLLSFEALADSRRAMLDAEGATGDVWVFAYGSLIWNPAFHFVERRTGLIHGWHRRFCLWTALGRGTPDRPGLVLGLDRGGTCRGVAFRIAADAVHEELDLIWRREMVTASYTPRWVTAATEDGPVRAITFTINRTQPRYAGRLSEDETARVLAGACGQLGSCAEYFRSTFEHLAELGIRDHGLEALARRIAAIGA</sequence>
<dbReference type="PANTHER" id="PTHR12192:SF2">
    <property type="entry name" value="GLUTATHIONE-SPECIFIC GAMMA-GLUTAMYLCYCLOTRANSFERASE 2"/>
    <property type="match status" value="1"/>
</dbReference>
<dbReference type="Pfam" id="PF04752">
    <property type="entry name" value="ChaC"/>
    <property type="match status" value="1"/>
</dbReference>
<keyword evidence="4" id="KW-1185">Reference proteome</keyword>
<keyword evidence="2" id="KW-0456">Lyase</keyword>
<dbReference type="PANTHER" id="PTHR12192">
    <property type="entry name" value="CATION TRANSPORT PROTEIN CHAC-RELATED"/>
    <property type="match status" value="1"/>
</dbReference>
<evidence type="ECO:0000313" key="4">
    <source>
        <dbReference type="Proteomes" id="UP001262410"/>
    </source>
</evidence>
<gene>
    <name evidence="3" type="ORF">E9232_004956</name>
</gene>
<dbReference type="RefSeq" id="WP_309798499.1">
    <property type="nucleotide sequence ID" value="NZ_JAVDPW010000009.1"/>
</dbReference>
<dbReference type="EMBL" id="JAVDPW010000009">
    <property type="protein sequence ID" value="MDR6292416.1"/>
    <property type="molecule type" value="Genomic_DNA"/>
</dbReference>
<dbReference type="CDD" id="cd06661">
    <property type="entry name" value="GGCT_like"/>
    <property type="match status" value="1"/>
</dbReference>
<dbReference type="Gene3D" id="3.10.490.10">
    <property type="entry name" value="Gamma-glutamyl cyclotransferase-like"/>
    <property type="match status" value="1"/>
</dbReference>
<dbReference type="EC" id="4.3.2.7" evidence="1"/>
<dbReference type="SUPFAM" id="SSF110857">
    <property type="entry name" value="Gamma-glutamyl cyclotransferase-like"/>
    <property type="match status" value="1"/>
</dbReference>
<dbReference type="InterPro" id="IPR036568">
    <property type="entry name" value="GGCT-like_sf"/>
</dbReference>
<evidence type="ECO:0000313" key="3">
    <source>
        <dbReference type="EMBL" id="MDR6292416.1"/>
    </source>
</evidence>
<organism evidence="3 4">
    <name type="scientific">Inquilinus ginsengisoli</name>
    <dbReference type="NCBI Taxonomy" id="363840"/>
    <lineage>
        <taxon>Bacteria</taxon>
        <taxon>Pseudomonadati</taxon>
        <taxon>Pseudomonadota</taxon>
        <taxon>Alphaproteobacteria</taxon>
        <taxon>Rhodospirillales</taxon>
        <taxon>Rhodospirillaceae</taxon>
        <taxon>Inquilinus</taxon>
    </lineage>
</organism>
<evidence type="ECO:0000256" key="1">
    <source>
        <dbReference type="ARBA" id="ARBA00012344"/>
    </source>
</evidence>
<name>A0ABU1JUW6_9PROT</name>